<dbReference type="InterPro" id="IPR052514">
    <property type="entry name" value="SAM-dependent_MTase"/>
</dbReference>
<dbReference type="RefSeq" id="WP_166692444.1">
    <property type="nucleotide sequence ID" value="NZ_WAEL01000005.1"/>
</dbReference>
<feature type="domain" description="Methyltransferase FkbM" evidence="1">
    <location>
        <begin position="75"/>
        <end position="213"/>
    </location>
</feature>
<dbReference type="Gene3D" id="3.40.50.150">
    <property type="entry name" value="Vaccinia Virus protein VP39"/>
    <property type="match status" value="1"/>
</dbReference>
<dbReference type="InterPro" id="IPR029063">
    <property type="entry name" value="SAM-dependent_MTases_sf"/>
</dbReference>
<name>A0ABX0QG45_9BACT</name>
<dbReference type="Proteomes" id="UP000606008">
    <property type="component" value="Unassembled WGS sequence"/>
</dbReference>
<evidence type="ECO:0000259" key="1">
    <source>
        <dbReference type="Pfam" id="PF05050"/>
    </source>
</evidence>
<proteinExistence type="predicted"/>
<comment type="caution">
    <text evidence="2">The sequence shown here is derived from an EMBL/GenBank/DDBJ whole genome shotgun (WGS) entry which is preliminary data.</text>
</comment>
<dbReference type="PANTHER" id="PTHR34203">
    <property type="entry name" value="METHYLTRANSFERASE, FKBM FAMILY PROTEIN"/>
    <property type="match status" value="1"/>
</dbReference>
<dbReference type="Pfam" id="PF05050">
    <property type="entry name" value="Methyltransf_21"/>
    <property type="match status" value="1"/>
</dbReference>
<sequence length="248" mass="28061">MASRLTGLRKTFGWLDGLRMYAHIKTKPSGRLSSGRYGTTFHLRPHTSDLYTFDQVFIQNQYKLNYPFEPRTIIDAGANIGLSAVYFSHRFPNAQIVAVEPDKANFAQLTQNCVDYPHIQAHCAGVWSTDSHLTIINSDATNNSFQVVETTPTDPGAIPAISIASIMQQQNWPIIDLLKVDIEGSEKEIFSTNYESWLPQVRMLLVEVHDHMQMGSSAAVFKATSQYNFSFDMKHENLIFINQDLLNQ</sequence>
<dbReference type="NCBIfam" id="TIGR01444">
    <property type="entry name" value="fkbM_fam"/>
    <property type="match status" value="1"/>
</dbReference>
<organism evidence="2 3">
    <name type="scientific">Fibrivirga algicola</name>
    <dbReference type="NCBI Taxonomy" id="2950420"/>
    <lineage>
        <taxon>Bacteria</taxon>
        <taxon>Pseudomonadati</taxon>
        <taxon>Bacteroidota</taxon>
        <taxon>Cytophagia</taxon>
        <taxon>Cytophagales</taxon>
        <taxon>Spirosomataceae</taxon>
        <taxon>Fibrivirga</taxon>
    </lineage>
</organism>
<dbReference type="GO" id="GO:0008168">
    <property type="term" value="F:methyltransferase activity"/>
    <property type="evidence" value="ECO:0007669"/>
    <property type="project" value="UniProtKB-KW"/>
</dbReference>
<dbReference type="EMBL" id="WAEL01000005">
    <property type="protein sequence ID" value="NID11411.1"/>
    <property type="molecule type" value="Genomic_DNA"/>
</dbReference>
<evidence type="ECO:0000313" key="3">
    <source>
        <dbReference type="Proteomes" id="UP000606008"/>
    </source>
</evidence>
<gene>
    <name evidence="2" type="ORF">F7231_14650</name>
</gene>
<protein>
    <submittedName>
        <fullName evidence="2">FkbM family methyltransferase</fullName>
    </submittedName>
</protein>
<dbReference type="GO" id="GO:0032259">
    <property type="term" value="P:methylation"/>
    <property type="evidence" value="ECO:0007669"/>
    <property type="project" value="UniProtKB-KW"/>
</dbReference>
<keyword evidence="2" id="KW-0808">Transferase</keyword>
<accession>A0ABX0QG45</accession>
<keyword evidence="3" id="KW-1185">Reference proteome</keyword>
<reference evidence="3" key="1">
    <citation type="submission" date="2019-09" db="EMBL/GenBank/DDBJ databases">
        <authorList>
            <person name="Jung D.-H."/>
        </authorList>
    </citation>
    <scope>NUCLEOTIDE SEQUENCE [LARGE SCALE GENOMIC DNA]</scope>
    <source>
        <strain evidence="3">JA-25</strain>
    </source>
</reference>
<evidence type="ECO:0000313" key="2">
    <source>
        <dbReference type="EMBL" id="NID11411.1"/>
    </source>
</evidence>
<dbReference type="PANTHER" id="PTHR34203:SF13">
    <property type="entry name" value="EXPRESSED PROTEIN"/>
    <property type="match status" value="1"/>
</dbReference>
<keyword evidence="2" id="KW-0489">Methyltransferase</keyword>
<reference evidence="3" key="2">
    <citation type="submission" date="2023-07" db="EMBL/GenBank/DDBJ databases">
        <authorList>
            <person name="Jung D.-H."/>
        </authorList>
    </citation>
    <scope>NUCLEOTIDE SEQUENCE [LARGE SCALE GENOMIC DNA]</scope>
    <source>
        <strain evidence="3">JA-25</strain>
    </source>
</reference>
<dbReference type="SUPFAM" id="SSF53335">
    <property type="entry name" value="S-adenosyl-L-methionine-dependent methyltransferases"/>
    <property type="match status" value="1"/>
</dbReference>
<dbReference type="InterPro" id="IPR006342">
    <property type="entry name" value="FkbM_mtfrase"/>
</dbReference>